<keyword evidence="2" id="KW-1133">Transmembrane helix</keyword>
<keyword evidence="2" id="KW-0812">Transmembrane</keyword>
<feature type="region of interest" description="Disordered" evidence="1">
    <location>
        <begin position="209"/>
        <end position="229"/>
    </location>
</feature>
<organism evidence="3 4">
    <name type="scientific">Curvularia kusanoi</name>
    <name type="common">Cochliobolus kusanoi</name>
    <dbReference type="NCBI Taxonomy" id="90978"/>
    <lineage>
        <taxon>Eukaryota</taxon>
        <taxon>Fungi</taxon>
        <taxon>Dikarya</taxon>
        <taxon>Ascomycota</taxon>
        <taxon>Pezizomycotina</taxon>
        <taxon>Dothideomycetes</taxon>
        <taxon>Pleosporomycetidae</taxon>
        <taxon>Pleosporales</taxon>
        <taxon>Pleosporineae</taxon>
        <taxon>Pleosporaceae</taxon>
        <taxon>Curvularia</taxon>
    </lineage>
</organism>
<feature type="region of interest" description="Disordered" evidence="1">
    <location>
        <begin position="100"/>
        <end position="192"/>
    </location>
</feature>
<sequence length="338" mass="37496">MTVLSLLIPYSPPDRFGIGRMRTKVIVLLVSTTLLSIGAWYRCGSTWAPPVPRSQPLPSYLGKGAFYIFNFFVEIQTVLMYAILRVDLRYYIPNGARGVGSYSSSQQLDDVEMRDSRPTSASESTGKSEKETTTKGPTTFGLTIDTSIPTIRIHDDSEKTPVTLPGSPDSRIESTETTPNTSPISPPPKNKRKSLIQTLFKRQSKEMPPLPTIQVNTSPIEPPPTAEQRQRWRNSEQQRIITRLGGPWQELDSPTSPLEPPSPSSTIFSFRTGVSQDYRDSVGAISIGTGISIAIPRPVTAPSIRDTLRADGNWTPEMDWALKSPRRFASMKRRVTGE</sequence>
<protein>
    <submittedName>
        <fullName evidence="3">Uncharacterized protein</fullName>
    </submittedName>
</protein>
<gene>
    <name evidence="3" type="ORF">E8E13_007921</name>
</gene>
<dbReference type="InterPro" id="IPR021460">
    <property type="entry name" value="DUF3112"/>
</dbReference>
<keyword evidence="4" id="KW-1185">Reference proteome</keyword>
<feature type="transmembrane region" description="Helical" evidence="2">
    <location>
        <begin position="25"/>
        <end position="44"/>
    </location>
</feature>
<reference evidence="3" key="1">
    <citation type="submission" date="2019-04" db="EMBL/GenBank/DDBJ databases">
        <title>Sequencing of skin fungus with MAO and IRED activity.</title>
        <authorList>
            <person name="Marsaioli A.J."/>
            <person name="Bonatto J.M.C."/>
            <person name="Reis Junior O."/>
        </authorList>
    </citation>
    <scope>NUCLEOTIDE SEQUENCE</scope>
    <source>
        <strain evidence="3">30M1</strain>
    </source>
</reference>
<evidence type="ECO:0000256" key="2">
    <source>
        <dbReference type="SAM" id="Phobius"/>
    </source>
</evidence>
<evidence type="ECO:0000313" key="3">
    <source>
        <dbReference type="EMBL" id="KAF3003641.1"/>
    </source>
</evidence>
<dbReference type="Pfam" id="PF11309">
    <property type="entry name" value="DUF3112"/>
    <property type="match status" value="1"/>
</dbReference>
<feature type="transmembrane region" description="Helical" evidence="2">
    <location>
        <begin position="64"/>
        <end position="84"/>
    </location>
</feature>
<feature type="compositionally biased region" description="Low complexity" evidence="1">
    <location>
        <begin position="134"/>
        <end position="143"/>
    </location>
</feature>
<proteinExistence type="predicted"/>
<evidence type="ECO:0000256" key="1">
    <source>
        <dbReference type="SAM" id="MobiDB-lite"/>
    </source>
</evidence>
<dbReference type="Proteomes" id="UP000801428">
    <property type="component" value="Unassembled WGS sequence"/>
</dbReference>
<keyword evidence="2" id="KW-0472">Membrane</keyword>
<evidence type="ECO:0000313" key="4">
    <source>
        <dbReference type="Proteomes" id="UP000801428"/>
    </source>
</evidence>
<dbReference type="PANTHER" id="PTHR35184">
    <property type="entry name" value="YALI0C10208P"/>
    <property type="match status" value="1"/>
</dbReference>
<dbReference type="EMBL" id="SWKU01000009">
    <property type="protein sequence ID" value="KAF3003641.1"/>
    <property type="molecule type" value="Genomic_DNA"/>
</dbReference>
<dbReference type="PANTHER" id="PTHR35184:SF1">
    <property type="entry name" value="INTEGRAL MEMBRANE PROTEIN"/>
    <property type="match status" value="1"/>
</dbReference>
<comment type="caution">
    <text evidence="3">The sequence shown here is derived from an EMBL/GenBank/DDBJ whole genome shotgun (WGS) entry which is preliminary data.</text>
</comment>
<dbReference type="AlphaFoldDB" id="A0A9P4TGF5"/>
<accession>A0A9P4TGF5</accession>
<dbReference type="OrthoDB" id="3357002at2759"/>
<name>A0A9P4TGF5_CURKU</name>